<gene>
    <name evidence="2" type="ORF">THRCLA_23275</name>
</gene>
<keyword evidence="3" id="KW-1185">Reference proteome</keyword>
<protein>
    <submittedName>
        <fullName evidence="2">Uncharacterized protein</fullName>
    </submittedName>
</protein>
<feature type="non-terminal residue" evidence="2">
    <location>
        <position position="1"/>
    </location>
</feature>
<dbReference type="Gene3D" id="1.25.40.20">
    <property type="entry name" value="Ankyrin repeat-containing domain"/>
    <property type="match status" value="1"/>
</dbReference>
<evidence type="ECO:0000313" key="3">
    <source>
        <dbReference type="Proteomes" id="UP000243217"/>
    </source>
</evidence>
<dbReference type="PROSITE" id="PS50297">
    <property type="entry name" value="ANK_REP_REGION"/>
    <property type="match status" value="1"/>
</dbReference>
<accession>A0A1V9Y875</accession>
<sequence>ITLYYAASRGMASKVQAMFLTDIDANFDEKRFIHSLKVHFTQDATTTLSVAALNGHHEVVMMLTMANANVNAADQVILL</sequence>
<dbReference type="Proteomes" id="UP000243217">
    <property type="component" value="Unassembled WGS sequence"/>
</dbReference>
<dbReference type="InterPro" id="IPR036770">
    <property type="entry name" value="Ankyrin_rpt-contain_sf"/>
</dbReference>
<evidence type="ECO:0000256" key="1">
    <source>
        <dbReference type="PROSITE-ProRule" id="PRU00023"/>
    </source>
</evidence>
<dbReference type="InterPro" id="IPR002110">
    <property type="entry name" value="Ankyrin_rpt"/>
</dbReference>
<dbReference type="SUPFAM" id="SSF48403">
    <property type="entry name" value="Ankyrin repeat"/>
    <property type="match status" value="1"/>
</dbReference>
<feature type="repeat" description="ANK" evidence="1">
    <location>
        <begin position="43"/>
        <end position="75"/>
    </location>
</feature>
<organism evidence="2 3">
    <name type="scientific">Thraustotheca clavata</name>
    <dbReference type="NCBI Taxonomy" id="74557"/>
    <lineage>
        <taxon>Eukaryota</taxon>
        <taxon>Sar</taxon>
        <taxon>Stramenopiles</taxon>
        <taxon>Oomycota</taxon>
        <taxon>Saprolegniomycetes</taxon>
        <taxon>Saprolegniales</taxon>
        <taxon>Achlyaceae</taxon>
        <taxon>Thraustotheca</taxon>
    </lineage>
</organism>
<dbReference type="Pfam" id="PF00023">
    <property type="entry name" value="Ank"/>
    <property type="match status" value="1"/>
</dbReference>
<dbReference type="AlphaFoldDB" id="A0A1V9Y875"/>
<dbReference type="PROSITE" id="PS50088">
    <property type="entry name" value="ANK_REPEAT"/>
    <property type="match status" value="1"/>
</dbReference>
<dbReference type="EMBL" id="JNBS01004869">
    <property type="protein sequence ID" value="OQR81922.1"/>
    <property type="molecule type" value="Genomic_DNA"/>
</dbReference>
<name>A0A1V9Y875_9STRA</name>
<keyword evidence="1" id="KW-0040">ANK repeat</keyword>
<comment type="caution">
    <text evidence="2">The sequence shown here is derived from an EMBL/GenBank/DDBJ whole genome shotgun (WGS) entry which is preliminary data.</text>
</comment>
<reference evidence="2 3" key="1">
    <citation type="journal article" date="2014" name="Genome Biol. Evol.">
        <title>The secreted proteins of Achlya hypogyna and Thraustotheca clavata identify the ancestral oomycete secretome and reveal gene acquisitions by horizontal gene transfer.</title>
        <authorList>
            <person name="Misner I."/>
            <person name="Blouin N."/>
            <person name="Leonard G."/>
            <person name="Richards T.A."/>
            <person name="Lane C.E."/>
        </authorList>
    </citation>
    <scope>NUCLEOTIDE SEQUENCE [LARGE SCALE GENOMIC DNA]</scope>
    <source>
        <strain evidence="2 3">ATCC 34112</strain>
    </source>
</reference>
<proteinExistence type="predicted"/>
<evidence type="ECO:0000313" key="2">
    <source>
        <dbReference type="EMBL" id="OQR81922.1"/>
    </source>
</evidence>